<dbReference type="EMBL" id="BDRX01000049">
    <property type="protein sequence ID" value="GBF94253.1"/>
    <property type="molecule type" value="Genomic_DNA"/>
</dbReference>
<keyword evidence="3" id="KW-1185">Reference proteome</keyword>
<organism evidence="2 3">
    <name type="scientific">Raphidocelis subcapitata</name>
    <dbReference type="NCBI Taxonomy" id="307507"/>
    <lineage>
        <taxon>Eukaryota</taxon>
        <taxon>Viridiplantae</taxon>
        <taxon>Chlorophyta</taxon>
        <taxon>core chlorophytes</taxon>
        <taxon>Chlorophyceae</taxon>
        <taxon>CS clade</taxon>
        <taxon>Sphaeropleales</taxon>
        <taxon>Selenastraceae</taxon>
        <taxon>Raphidocelis</taxon>
    </lineage>
</organism>
<feature type="domain" description="Protein HGH1 N-terminal" evidence="1">
    <location>
        <begin position="108"/>
        <end position="302"/>
    </location>
</feature>
<proteinExistence type="predicted"/>
<evidence type="ECO:0000313" key="3">
    <source>
        <dbReference type="Proteomes" id="UP000247498"/>
    </source>
</evidence>
<reference evidence="2 3" key="1">
    <citation type="journal article" date="2018" name="Sci. Rep.">
        <title>Raphidocelis subcapitata (=Pseudokirchneriella subcapitata) provides an insight into genome evolution and environmental adaptations in the Sphaeropleales.</title>
        <authorList>
            <person name="Suzuki S."/>
            <person name="Yamaguchi H."/>
            <person name="Nakajima N."/>
            <person name="Kawachi M."/>
        </authorList>
    </citation>
    <scope>NUCLEOTIDE SEQUENCE [LARGE SCALE GENOMIC DNA]</scope>
    <source>
        <strain evidence="2 3">NIES-35</strain>
    </source>
</reference>
<dbReference type="Gene3D" id="1.25.10.10">
    <property type="entry name" value="Leucine-rich Repeat Variant"/>
    <property type="match status" value="2"/>
</dbReference>
<dbReference type="PANTHER" id="PTHR13387">
    <property type="entry name" value="PROTEIN HGH1 HOMOLOG"/>
    <property type="match status" value="1"/>
</dbReference>
<dbReference type="Proteomes" id="UP000247498">
    <property type="component" value="Unassembled WGS sequence"/>
</dbReference>
<dbReference type="Pfam" id="PF04063">
    <property type="entry name" value="DUF383"/>
    <property type="match status" value="1"/>
</dbReference>
<dbReference type="AlphaFoldDB" id="A0A2V0P8N7"/>
<comment type="caution">
    <text evidence="2">The sequence shown here is derived from an EMBL/GenBank/DDBJ whole genome shotgun (WGS) entry which is preliminary data.</text>
</comment>
<dbReference type="InterPro" id="IPR011989">
    <property type="entry name" value="ARM-like"/>
</dbReference>
<gene>
    <name evidence="2" type="ORF">Rsub_06523</name>
</gene>
<sequence length="380" mass="38214">MPAQAVESGANQELFELVGFLGDSSRQDVQKAALDIVVGLTASQEGINRLKPAAEGLLSRLFRLLPDRALSGQALAALVNLSQDDAMRASLVRMRAVSRIMEAVREKTCPHLRLLCMLLANLTVGEPACEELLQLDTPGMEGLHMALLLKLFITSAVTMDAAPAPAAAAAAAAAAPAAGAAPRPRGSGGGDAAAAAAAGGAAAASGDPCEHLGAVITNVTRLKKGREMLLEPGRGLLQALASQLAPGSSEGRRRGCSGALRNCCLSAEADGTLGAVLGDEAVLLRMLGPISGGAASDPDDNVREALAEAVAVLAAAPGGKAVLLPLGAAEQLRAGYESEEHPGVCAAMEAAGRSLFNLFGEAEEGEGEEAAEAPAAGAAA</sequence>
<dbReference type="STRING" id="307507.A0A2V0P8N7"/>
<accession>A0A2V0P8N7</accession>
<dbReference type="InterPro" id="IPR016024">
    <property type="entry name" value="ARM-type_fold"/>
</dbReference>
<protein>
    <recommendedName>
        <fullName evidence="1">Protein HGH1 N-terminal domain-containing protein</fullName>
    </recommendedName>
</protein>
<evidence type="ECO:0000259" key="1">
    <source>
        <dbReference type="Pfam" id="PF04063"/>
    </source>
</evidence>
<dbReference type="InterPro" id="IPR007205">
    <property type="entry name" value="Protein_HGH1_N"/>
</dbReference>
<dbReference type="SUPFAM" id="SSF48371">
    <property type="entry name" value="ARM repeat"/>
    <property type="match status" value="1"/>
</dbReference>
<name>A0A2V0P8N7_9CHLO</name>
<dbReference type="FunCoup" id="A0A2V0P8N7">
    <property type="interactions" value="1813"/>
</dbReference>
<evidence type="ECO:0000313" key="2">
    <source>
        <dbReference type="EMBL" id="GBF94253.1"/>
    </source>
</evidence>
<dbReference type="InParanoid" id="A0A2V0P8N7"/>
<dbReference type="OrthoDB" id="338814at2759"/>
<dbReference type="InterPro" id="IPR039717">
    <property type="entry name" value="Hgh1"/>
</dbReference>
<dbReference type="PANTHER" id="PTHR13387:SF9">
    <property type="entry name" value="PROTEIN HGH1 HOMOLOG"/>
    <property type="match status" value="1"/>
</dbReference>